<keyword evidence="2" id="KW-0732">Signal</keyword>
<evidence type="ECO:0000256" key="1">
    <source>
        <dbReference type="SAM" id="MobiDB-lite"/>
    </source>
</evidence>
<organism evidence="4 5">
    <name type="scientific">Cladosporium halotolerans</name>
    <dbReference type="NCBI Taxonomy" id="1052096"/>
    <lineage>
        <taxon>Eukaryota</taxon>
        <taxon>Fungi</taxon>
        <taxon>Dikarya</taxon>
        <taxon>Ascomycota</taxon>
        <taxon>Pezizomycotina</taxon>
        <taxon>Dothideomycetes</taxon>
        <taxon>Dothideomycetidae</taxon>
        <taxon>Cladosporiales</taxon>
        <taxon>Cladosporiaceae</taxon>
        <taxon>Cladosporium</taxon>
    </lineage>
</organism>
<evidence type="ECO:0000313" key="5">
    <source>
        <dbReference type="Proteomes" id="UP000803884"/>
    </source>
</evidence>
<name>A0AB34L0Y3_9PEZI</name>
<dbReference type="AlphaFoldDB" id="A0AB34L0Y3"/>
<feature type="region of interest" description="Disordered" evidence="1">
    <location>
        <begin position="82"/>
        <end position="125"/>
    </location>
</feature>
<feature type="compositionally biased region" description="Gly residues" evidence="1">
    <location>
        <begin position="84"/>
        <end position="94"/>
    </location>
</feature>
<dbReference type="Pfam" id="PF10645">
    <property type="entry name" value="Carb_bind"/>
    <property type="match status" value="1"/>
</dbReference>
<accession>A0AB34L0Y3</accession>
<feature type="domain" description="Endo-1,3(4)-beta-glucanase 1 carbohydrate binding" evidence="3">
    <location>
        <begin position="29"/>
        <end position="72"/>
    </location>
</feature>
<protein>
    <recommendedName>
        <fullName evidence="3">Endo-1,3(4)-beta-glucanase 1 carbohydrate binding domain-containing protein</fullName>
    </recommendedName>
</protein>
<keyword evidence="5" id="KW-1185">Reference proteome</keyword>
<dbReference type="Proteomes" id="UP000803884">
    <property type="component" value="Unassembled WGS sequence"/>
</dbReference>
<gene>
    <name evidence="4" type="ORF">WHR41_00315</name>
</gene>
<reference evidence="4 5" key="1">
    <citation type="journal article" date="2020" name="Microbiol. Resour. Announc.">
        <title>Draft Genome Sequence of a Cladosporium Species Isolated from the Mesophotic Ascidian Didemnum maculosum.</title>
        <authorList>
            <person name="Gioti A."/>
            <person name="Siaperas R."/>
            <person name="Nikolaivits E."/>
            <person name="Le Goff G."/>
            <person name="Ouazzani J."/>
            <person name="Kotoulas G."/>
            <person name="Topakas E."/>
        </authorList>
    </citation>
    <scope>NUCLEOTIDE SEQUENCE [LARGE SCALE GENOMIC DNA]</scope>
    <source>
        <strain evidence="4 5">TM138-S3</strain>
    </source>
</reference>
<dbReference type="GO" id="GO:0030246">
    <property type="term" value="F:carbohydrate binding"/>
    <property type="evidence" value="ECO:0007669"/>
    <property type="project" value="InterPro"/>
</dbReference>
<feature type="signal peptide" evidence="2">
    <location>
        <begin position="1"/>
        <end position="18"/>
    </location>
</feature>
<evidence type="ECO:0000256" key="2">
    <source>
        <dbReference type="SAM" id="SignalP"/>
    </source>
</evidence>
<dbReference type="EMBL" id="JAAQHG020000001">
    <property type="protein sequence ID" value="KAL1590874.1"/>
    <property type="molecule type" value="Genomic_DNA"/>
</dbReference>
<sequence length="823" mass="88141">MSPKQLSLFAALTAVASAFPQGSNDLQACGDAFYHVEKYTCYDGDFLCPVLDGVPTLRCGPDCYLPSMYSCDGSGKLVYPPNGSGSGSGSGSGANGSTATPQPPNPSNGSSSNSSAGDACSEAPTTLHLSDPPYENYFYSDCHGASQVVVTSPLPDSNLSIIGPRLLVAWPAGNSGTVAFFAPQNGQNGTLGIELVNGTSDQPLSAVYDSAPSDSASGNPQVGITALLKVNSSATLTVPILGSIRTIRDFTEGPSLLYPEIQNATDLQLEGGVGSYSRLWLDNITTTLMSFTPQEGDGELSLENGQLKFEAGTYEFSASFDYPQLTQLSAMEVLNEESQGLIAQNPDQTQSLSFLSYSQKLLAGAWRFLTYFGRDSMISYLLLEPVLSEGESSATEAVISAVLERINRTDGSVAHEETIGDYATWLNLQENITSTAPGYQYLMVDTDFFLPVVMKTYFVDSEIGSGRMDDFLSTDATIDPDNAGLTYEDLARISAEKIMNTTSAFAQPGGQVQENLISLKEGEIVGEWRDSTYGLGGGRIPYDVNAALVPAALRSIAALSAAGFFPEHPEWNQTASEYAQVWEDSTLAFFEVTVPADEARSLVESYTEEAGFGFPSNADNIISDVVYHGVALEGNNDQPLVKVMNTDDCFRHFLLNTTNQTQLTGFVNQTANNILAPYPVGLSTPVGAIVANPAYGGDPVYAANFSNNAYHGTVVWSWQLAMMAAGLERQIGRCADSSPPDFCADDSVRTNALAAYNHLWDLIEANSNQLSSEVWSWVYNDGEFQVTPLGSLPPPSGSNPTESNVRQLWSLTFLAVKRNEGFQ</sequence>
<evidence type="ECO:0000259" key="3">
    <source>
        <dbReference type="Pfam" id="PF10645"/>
    </source>
</evidence>
<comment type="caution">
    <text evidence="4">The sequence shown here is derived from an EMBL/GenBank/DDBJ whole genome shotgun (WGS) entry which is preliminary data.</text>
</comment>
<proteinExistence type="predicted"/>
<dbReference type="InterPro" id="IPR018909">
    <property type="entry name" value="Eng1_septum"/>
</dbReference>
<dbReference type="RefSeq" id="XP_069233979.1">
    <property type="nucleotide sequence ID" value="XM_069368921.1"/>
</dbReference>
<evidence type="ECO:0000313" key="4">
    <source>
        <dbReference type="EMBL" id="KAL1590874.1"/>
    </source>
</evidence>
<dbReference type="GeneID" id="96001759"/>
<feature type="chain" id="PRO_5044189149" description="Endo-1,3(4)-beta-glucanase 1 carbohydrate binding domain-containing protein" evidence="2">
    <location>
        <begin position="19"/>
        <end position="823"/>
    </location>
</feature>